<name>A0A2S8BBJ0_9MYCO</name>
<reference evidence="2 3" key="1">
    <citation type="journal article" date="2017" name="Int. J. Syst. Evol. Microbiol.">
        <title>Mycobacterium talmoniae sp. nov., a slowly growing mycobacterium isolated from human respiratory samples.</title>
        <authorList>
            <person name="Davidson R.M."/>
            <person name="DeGroote M.A."/>
            <person name="Marola J.L."/>
            <person name="Buss S."/>
            <person name="Jones V."/>
            <person name="McNeil M.R."/>
            <person name="Freifeld A.G."/>
            <person name="Elaine Epperson L."/>
            <person name="Hasan N.A."/>
            <person name="Jackson M."/>
            <person name="Iwen P.C."/>
            <person name="Salfinger M."/>
            <person name="Strong M."/>
        </authorList>
    </citation>
    <scope>NUCLEOTIDE SEQUENCE [LARGE SCALE GENOMIC DNA]</scope>
    <source>
        <strain evidence="2 3">ATCC BAA-2683</strain>
    </source>
</reference>
<evidence type="ECO:0000313" key="3">
    <source>
        <dbReference type="Proteomes" id="UP000238296"/>
    </source>
</evidence>
<organism evidence="2 3">
    <name type="scientific">Mycobacterium talmoniae</name>
    <dbReference type="NCBI Taxonomy" id="1858794"/>
    <lineage>
        <taxon>Bacteria</taxon>
        <taxon>Bacillati</taxon>
        <taxon>Actinomycetota</taxon>
        <taxon>Actinomycetes</taxon>
        <taxon>Mycobacteriales</taxon>
        <taxon>Mycobacteriaceae</taxon>
        <taxon>Mycobacterium</taxon>
    </lineage>
</organism>
<feature type="region of interest" description="Disordered" evidence="1">
    <location>
        <begin position="1"/>
        <end position="95"/>
    </location>
</feature>
<dbReference type="Proteomes" id="UP000238296">
    <property type="component" value="Unassembled WGS sequence"/>
</dbReference>
<protein>
    <submittedName>
        <fullName evidence="2">Uncharacterized protein</fullName>
    </submittedName>
</protein>
<dbReference type="EMBL" id="PPEA01001049">
    <property type="protein sequence ID" value="PQM44020.1"/>
    <property type="molecule type" value="Genomic_DNA"/>
</dbReference>
<comment type="caution">
    <text evidence="2">The sequence shown here is derived from an EMBL/GenBank/DDBJ whole genome shotgun (WGS) entry which is preliminary data.</text>
</comment>
<proteinExistence type="predicted"/>
<evidence type="ECO:0000313" key="2">
    <source>
        <dbReference type="EMBL" id="PQM44020.1"/>
    </source>
</evidence>
<evidence type="ECO:0000256" key="1">
    <source>
        <dbReference type="SAM" id="MobiDB-lite"/>
    </source>
</evidence>
<dbReference type="AlphaFoldDB" id="A0A2S8BBJ0"/>
<sequence>MAALSPVSSSVRNPSRCSAATASTAESLTASTTLIAPHTTSPTATNTTVSPRDSPALRAAATSRGSTRPRATHAGRPTVTGPMSVAAVTPLPAIS</sequence>
<gene>
    <name evidence="2" type="ORF">C1Y40_05822</name>
</gene>
<accession>A0A2S8BBJ0</accession>
<feature type="compositionally biased region" description="Low complexity" evidence="1">
    <location>
        <begin position="1"/>
        <end position="48"/>
    </location>
</feature>